<organism evidence="1 2">
    <name type="scientific">Choristoneura fumiferana</name>
    <name type="common">Spruce budworm moth</name>
    <name type="synonym">Archips fumiferana</name>
    <dbReference type="NCBI Taxonomy" id="7141"/>
    <lineage>
        <taxon>Eukaryota</taxon>
        <taxon>Metazoa</taxon>
        <taxon>Ecdysozoa</taxon>
        <taxon>Arthropoda</taxon>
        <taxon>Hexapoda</taxon>
        <taxon>Insecta</taxon>
        <taxon>Pterygota</taxon>
        <taxon>Neoptera</taxon>
        <taxon>Endopterygota</taxon>
        <taxon>Lepidoptera</taxon>
        <taxon>Glossata</taxon>
        <taxon>Ditrysia</taxon>
        <taxon>Tortricoidea</taxon>
        <taxon>Tortricidae</taxon>
        <taxon>Tortricinae</taxon>
        <taxon>Choristoneura</taxon>
    </lineage>
</organism>
<proteinExistence type="predicted"/>
<comment type="caution">
    <text evidence="1">The sequence shown here is derived from an EMBL/GenBank/DDBJ whole genome shotgun (WGS) entry which is preliminary data.</text>
</comment>
<reference evidence="1 2" key="1">
    <citation type="journal article" date="2022" name="Genome Biol. Evol.">
        <title>The Spruce Budworm Genome: Reconstructing the Evolutionary History of Antifreeze Proteins.</title>
        <authorList>
            <person name="Beliveau C."/>
            <person name="Gagne P."/>
            <person name="Picq S."/>
            <person name="Vernygora O."/>
            <person name="Keeling C.I."/>
            <person name="Pinkney K."/>
            <person name="Doucet D."/>
            <person name="Wen F."/>
            <person name="Johnston J.S."/>
            <person name="Maaroufi H."/>
            <person name="Boyle B."/>
            <person name="Laroche J."/>
            <person name="Dewar K."/>
            <person name="Juretic N."/>
            <person name="Blackburn G."/>
            <person name="Nisole A."/>
            <person name="Brunet B."/>
            <person name="Brandao M."/>
            <person name="Lumley L."/>
            <person name="Duan J."/>
            <person name="Quan G."/>
            <person name="Lucarotti C.J."/>
            <person name="Roe A.D."/>
            <person name="Sperling F.A.H."/>
            <person name="Levesque R.C."/>
            <person name="Cusson M."/>
        </authorList>
    </citation>
    <scope>NUCLEOTIDE SEQUENCE [LARGE SCALE GENOMIC DNA]</scope>
    <source>
        <strain evidence="1">Glfc:IPQL:Cfum</strain>
    </source>
</reference>
<protein>
    <submittedName>
        <fullName evidence="1">Uncharacterized protein</fullName>
    </submittedName>
</protein>
<keyword evidence="2" id="KW-1185">Reference proteome</keyword>
<evidence type="ECO:0000313" key="1">
    <source>
        <dbReference type="EMBL" id="KAI8429191.1"/>
    </source>
</evidence>
<evidence type="ECO:0000313" key="2">
    <source>
        <dbReference type="Proteomes" id="UP001064048"/>
    </source>
</evidence>
<name>A0ACC0JY74_CHOFU</name>
<dbReference type="Proteomes" id="UP001064048">
    <property type="component" value="Chromosome 12"/>
</dbReference>
<dbReference type="EMBL" id="CM046112">
    <property type="protein sequence ID" value="KAI8429191.1"/>
    <property type="molecule type" value="Genomic_DNA"/>
</dbReference>
<gene>
    <name evidence="1" type="ORF">MSG28_007728</name>
</gene>
<accession>A0ACC0JY74</accession>
<sequence>MLNPIKLVLADPGFCTRVGLMQVRYALWVNLTEVSVGMAYGFAAVSLPYIASPEDIMKVTMHEGNWIAVGCGSTRWVLSVYMYFVHQWSRLGSNHSTPGSQ</sequence>